<name>A0A167C566_9BACL</name>
<dbReference type="STRING" id="1763538.LPB68_04970"/>
<keyword evidence="3" id="KW-1185">Reference proteome</keyword>
<dbReference type="AlphaFoldDB" id="A0A167C566"/>
<dbReference type="EMBL" id="LSFN01000032">
    <property type="protein sequence ID" value="OAB72794.1"/>
    <property type="molecule type" value="Genomic_DNA"/>
</dbReference>
<dbReference type="Proteomes" id="UP000077134">
    <property type="component" value="Unassembled WGS sequence"/>
</dbReference>
<proteinExistence type="predicted"/>
<sequence>MNFKEQAALDVTQAFFNVDEFSEEVEIDGVTKPVMIDDDQLKKRSDKEYFGITTGMLLYFIPVAAYGDQKPKVGNSQIFGKKQYWIDDVKGEDTGVFEIMLTQNRGE</sequence>
<protein>
    <submittedName>
        <fullName evidence="2">Uncharacterized protein</fullName>
    </submittedName>
</protein>
<dbReference type="KEGG" id="pcx:LPB68_04970"/>
<evidence type="ECO:0000313" key="2">
    <source>
        <dbReference type="EMBL" id="OAB72794.1"/>
    </source>
</evidence>
<evidence type="ECO:0000256" key="1">
    <source>
        <dbReference type="SAM" id="Phobius"/>
    </source>
</evidence>
<organism evidence="2 3">
    <name type="scientific">Paenibacillus crassostreae</name>
    <dbReference type="NCBI Taxonomy" id="1763538"/>
    <lineage>
        <taxon>Bacteria</taxon>
        <taxon>Bacillati</taxon>
        <taxon>Bacillota</taxon>
        <taxon>Bacilli</taxon>
        <taxon>Bacillales</taxon>
        <taxon>Paenibacillaceae</taxon>
        <taxon>Paenibacillus</taxon>
    </lineage>
</organism>
<keyword evidence="1" id="KW-0812">Transmembrane</keyword>
<dbReference type="RefSeq" id="WP_068659617.1">
    <property type="nucleotide sequence ID" value="NZ_CP017770.1"/>
</dbReference>
<gene>
    <name evidence="2" type="ORF">PNBC_15280</name>
</gene>
<dbReference type="OrthoDB" id="9802430at2"/>
<keyword evidence="1" id="KW-1133">Transmembrane helix</keyword>
<keyword evidence="1" id="KW-0472">Membrane</keyword>
<evidence type="ECO:0000313" key="3">
    <source>
        <dbReference type="Proteomes" id="UP000077134"/>
    </source>
</evidence>
<reference evidence="2 3" key="1">
    <citation type="submission" date="2016-02" db="EMBL/GenBank/DDBJ databases">
        <title>Paenibacillus sp. LPB0068, isolated from Crassostrea gigas.</title>
        <authorList>
            <person name="Shin S.-K."/>
            <person name="Yi H."/>
        </authorList>
    </citation>
    <scope>NUCLEOTIDE SEQUENCE [LARGE SCALE GENOMIC DNA]</scope>
    <source>
        <strain evidence="2 3">LPB0068</strain>
    </source>
</reference>
<accession>A0A167C566</accession>
<feature type="transmembrane region" description="Helical" evidence="1">
    <location>
        <begin position="49"/>
        <end position="67"/>
    </location>
</feature>
<comment type="caution">
    <text evidence="2">The sequence shown here is derived from an EMBL/GenBank/DDBJ whole genome shotgun (WGS) entry which is preliminary data.</text>
</comment>